<feature type="region of interest" description="Disordered" evidence="13">
    <location>
        <begin position="471"/>
        <end position="548"/>
    </location>
</feature>
<evidence type="ECO:0000256" key="8">
    <source>
        <dbReference type="ARBA" id="ARBA00023125"/>
    </source>
</evidence>
<evidence type="ECO:0000256" key="9">
    <source>
        <dbReference type="ARBA" id="ARBA00023204"/>
    </source>
</evidence>
<evidence type="ECO:0000256" key="6">
    <source>
        <dbReference type="ARBA" id="ARBA00022763"/>
    </source>
</evidence>
<evidence type="ECO:0000259" key="14">
    <source>
        <dbReference type="PROSITE" id="PS51645"/>
    </source>
</evidence>
<evidence type="ECO:0000256" key="4">
    <source>
        <dbReference type="ARBA" id="ARBA00014046"/>
    </source>
</evidence>
<dbReference type="Pfam" id="PF00875">
    <property type="entry name" value="DNA_photolyase"/>
    <property type="match status" value="1"/>
</dbReference>
<dbReference type="FunFam" id="1.10.579.10:FF:000002">
    <property type="entry name" value="Deoxyribodipyrimidine photolyase"/>
    <property type="match status" value="1"/>
</dbReference>
<comment type="catalytic activity">
    <reaction evidence="12">
        <text>cyclobutadipyrimidine (in DNA) = 2 pyrimidine residues (in DNA).</text>
        <dbReference type="EC" id="4.1.99.3"/>
    </reaction>
</comment>
<dbReference type="EC" id="4.1.99.3" evidence="3"/>
<keyword evidence="9" id="KW-0234">DNA repair</keyword>
<dbReference type="EMBL" id="JPKZ01000732">
    <property type="protein sequence ID" value="KHN85742.1"/>
    <property type="molecule type" value="Genomic_DNA"/>
</dbReference>
<evidence type="ECO:0000256" key="11">
    <source>
        <dbReference type="ARBA" id="ARBA00031671"/>
    </source>
</evidence>
<evidence type="ECO:0000256" key="1">
    <source>
        <dbReference type="ARBA" id="ARBA00001974"/>
    </source>
</evidence>
<dbReference type="PANTHER" id="PTHR10211">
    <property type="entry name" value="DEOXYRIBODIPYRIMIDINE PHOTOLYASE"/>
    <property type="match status" value="1"/>
</dbReference>
<dbReference type="OMA" id="GMHDRAH"/>
<dbReference type="GO" id="GO:0003677">
    <property type="term" value="F:DNA binding"/>
    <property type="evidence" value="ECO:0007669"/>
    <property type="project" value="UniProtKB-KW"/>
</dbReference>
<comment type="cofactor">
    <cofactor evidence="1">
        <name>FAD</name>
        <dbReference type="ChEBI" id="CHEBI:57692"/>
    </cofactor>
</comment>
<evidence type="ECO:0000313" key="15">
    <source>
        <dbReference type="EMBL" id="KHN85742.1"/>
    </source>
</evidence>
<dbReference type="Gene3D" id="1.10.579.10">
    <property type="entry name" value="DNA Cyclobutane Dipyrimidine Photolyase, subunit A, domain 3"/>
    <property type="match status" value="1"/>
</dbReference>
<dbReference type="PROSITE" id="PS51645">
    <property type="entry name" value="PHR_CRY_ALPHA_BETA"/>
    <property type="match status" value="1"/>
</dbReference>
<dbReference type="InterPro" id="IPR052219">
    <property type="entry name" value="Photolyase_Class-2"/>
</dbReference>
<organism evidence="15 16">
    <name type="scientific">Toxocara canis</name>
    <name type="common">Canine roundworm</name>
    <dbReference type="NCBI Taxonomy" id="6265"/>
    <lineage>
        <taxon>Eukaryota</taxon>
        <taxon>Metazoa</taxon>
        <taxon>Ecdysozoa</taxon>
        <taxon>Nematoda</taxon>
        <taxon>Chromadorea</taxon>
        <taxon>Rhabditida</taxon>
        <taxon>Spirurina</taxon>
        <taxon>Ascaridomorpha</taxon>
        <taxon>Ascaridoidea</taxon>
        <taxon>Toxocaridae</taxon>
        <taxon>Toxocara</taxon>
    </lineage>
</organism>
<evidence type="ECO:0000256" key="2">
    <source>
        <dbReference type="ARBA" id="ARBA00006409"/>
    </source>
</evidence>
<keyword evidence="10 15" id="KW-0456">Lyase</keyword>
<feature type="compositionally biased region" description="Basic and acidic residues" evidence="13">
    <location>
        <begin position="516"/>
        <end position="528"/>
    </location>
</feature>
<evidence type="ECO:0000256" key="13">
    <source>
        <dbReference type="SAM" id="MobiDB-lite"/>
    </source>
</evidence>
<evidence type="ECO:0000256" key="3">
    <source>
        <dbReference type="ARBA" id="ARBA00013149"/>
    </source>
</evidence>
<evidence type="ECO:0000256" key="5">
    <source>
        <dbReference type="ARBA" id="ARBA00022630"/>
    </source>
</evidence>
<feature type="domain" description="Photolyase/cryptochrome alpha/beta" evidence="14">
    <location>
        <begin position="24"/>
        <end position="157"/>
    </location>
</feature>
<dbReference type="SUPFAM" id="SSF48173">
    <property type="entry name" value="Cryptochrome/photolyase FAD-binding domain"/>
    <property type="match status" value="1"/>
</dbReference>
<evidence type="ECO:0000256" key="12">
    <source>
        <dbReference type="ARBA" id="ARBA00033999"/>
    </source>
</evidence>
<proteinExistence type="inferred from homology"/>
<comment type="similarity">
    <text evidence="2">Belongs to the DNA photolyase class-2 family.</text>
</comment>
<dbReference type="GO" id="GO:0000719">
    <property type="term" value="P:photoreactive repair"/>
    <property type="evidence" value="ECO:0007669"/>
    <property type="project" value="TreeGrafter"/>
</dbReference>
<dbReference type="Proteomes" id="UP000031036">
    <property type="component" value="Unassembled WGS sequence"/>
</dbReference>
<sequence>MLVDKVVMVSPRIQPLNRQQAFKGGYVLYFLRCLRVKCSPAFSFASERANAFKVPLIAVHLYIPERHNIPQRVFLLQGLKELTESMEEIKAKLLCVKAKGYEEALSVAMKLCENACEVIVDAAYLREDREFEERLNDSLIKASRKLTRVEGNVSVPVNLASNCVEWGARTLRPKVWQHVKAMLAEKWDDVPTTPCDSIKKSVVSGIAEMNLDEELKKAEADCKSDSGLTGGEKVAQRMLNFFITNRLVNYHPGRNIPGSKYQSLMSPYLHFGMISSIEIIKRAKSSNAPKHPIDSFIEELLVRRDLSHNFVYYARDNYDSLDCLPDWAQKTLNEHKKDKREYIYTYEQLEDSRTHDPYWNAAQMEMVHTNKMHGYMRMYWGKKVIEWTPDYETAYRYLIEQNDKHELDGRDPNGFTGVIWNFGMHDRAHAERAVFGKLRYMNAEGLHRKYKKTIGDYVRYNYKLAGRKIEGPIEPPKKMDKKAKIGKRAREESEEEWSGREEEEPKAGSSRGKKAASIDKKAKLEVKKGKPTRGGAMSAYLLRAKAKN</sequence>
<dbReference type="PANTHER" id="PTHR10211:SF0">
    <property type="entry name" value="DEOXYRIBODIPYRIMIDINE PHOTO-LYASE"/>
    <property type="match status" value="1"/>
</dbReference>
<name>A0A0B2VWR0_TOXCA</name>
<reference evidence="15 16" key="1">
    <citation type="submission" date="2014-11" db="EMBL/GenBank/DDBJ databases">
        <title>Genetic blueprint of the zoonotic pathogen Toxocara canis.</title>
        <authorList>
            <person name="Zhu X.-Q."/>
            <person name="Korhonen P.K."/>
            <person name="Cai H."/>
            <person name="Young N.D."/>
            <person name="Nejsum P."/>
            <person name="von Samson-Himmelstjerna G."/>
            <person name="Boag P.R."/>
            <person name="Tan P."/>
            <person name="Li Q."/>
            <person name="Min J."/>
            <person name="Yang Y."/>
            <person name="Wang X."/>
            <person name="Fang X."/>
            <person name="Hall R.S."/>
            <person name="Hofmann A."/>
            <person name="Sternberg P.W."/>
            <person name="Jex A.R."/>
            <person name="Gasser R.B."/>
        </authorList>
    </citation>
    <scope>NUCLEOTIDE SEQUENCE [LARGE SCALE GENOMIC DNA]</scope>
    <source>
        <strain evidence="15">PN_DK_2014</strain>
    </source>
</reference>
<comment type="caution">
    <text evidence="15">The sequence shown here is derived from an EMBL/GenBank/DDBJ whole genome shotgun (WGS) entry which is preliminary data.</text>
</comment>
<evidence type="ECO:0000256" key="10">
    <source>
        <dbReference type="ARBA" id="ARBA00023239"/>
    </source>
</evidence>
<dbReference type="Gene3D" id="3.40.50.620">
    <property type="entry name" value="HUPs"/>
    <property type="match status" value="1"/>
</dbReference>
<protein>
    <recommendedName>
        <fullName evidence="4">Deoxyribodipyrimidine photo-lyase</fullName>
        <ecNumber evidence="3">4.1.99.3</ecNumber>
    </recommendedName>
    <alternativeName>
        <fullName evidence="11">DNA photolyase</fullName>
    </alternativeName>
</protein>
<dbReference type="SUPFAM" id="SSF52425">
    <property type="entry name" value="Cryptochrome/photolyase, N-terminal domain"/>
    <property type="match status" value="1"/>
</dbReference>
<keyword evidence="5" id="KW-0285">Flavoprotein</keyword>
<keyword evidence="6" id="KW-0227">DNA damage</keyword>
<dbReference type="GO" id="GO:0003904">
    <property type="term" value="F:deoxyribodipyrimidine photo-lyase activity"/>
    <property type="evidence" value="ECO:0007669"/>
    <property type="project" value="UniProtKB-EC"/>
</dbReference>
<dbReference type="InterPro" id="IPR014729">
    <property type="entry name" value="Rossmann-like_a/b/a_fold"/>
</dbReference>
<dbReference type="InterPro" id="IPR006050">
    <property type="entry name" value="DNA_photolyase_N"/>
</dbReference>
<evidence type="ECO:0000256" key="7">
    <source>
        <dbReference type="ARBA" id="ARBA00022827"/>
    </source>
</evidence>
<evidence type="ECO:0000313" key="16">
    <source>
        <dbReference type="Proteomes" id="UP000031036"/>
    </source>
</evidence>
<dbReference type="Gene3D" id="1.25.40.80">
    <property type="match status" value="1"/>
</dbReference>
<feature type="compositionally biased region" description="Basic and acidic residues" evidence="13">
    <location>
        <begin position="497"/>
        <end position="506"/>
    </location>
</feature>
<dbReference type="STRING" id="6265.A0A0B2VWR0"/>
<dbReference type="OrthoDB" id="496749at2759"/>
<keyword evidence="8" id="KW-0238">DNA-binding</keyword>
<dbReference type="InterPro" id="IPR036134">
    <property type="entry name" value="Crypto/Photolyase_FAD-like_sf"/>
</dbReference>
<gene>
    <name evidence="15" type="primary">phr</name>
    <name evidence="15" type="ORF">Tcan_12376</name>
</gene>
<accession>A0A0B2VWR0</accession>
<dbReference type="InterPro" id="IPR036155">
    <property type="entry name" value="Crypto/Photolyase_N_sf"/>
</dbReference>
<dbReference type="AlphaFoldDB" id="A0A0B2VWR0"/>
<keyword evidence="16" id="KW-1185">Reference proteome</keyword>
<keyword evidence="7" id="KW-0274">FAD</keyword>